<evidence type="ECO:0000256" key="1">
    <source>
        <dbReference type="SAM" id="Phobius"/>
    </source>
</evidence>
<feature type="transmembrane region" description="Helical" evidence="1">
    <location>
        <begin position="69"/>
        <end position="91"/>
    </location>
</feature>
<accession>A0A8X6HN75</accession>
<name>A0A8X6HN75_TRICU</name>
<reference evidence="2" key="1">
    <citation type="submission" date="2020-07" db="EMBL/GenBank/DDBJ databases">
        <title>Multicomponent nature underlies the extraordinary mechanical properties of spider dragline silk.</title>
        <authorList>
            <person name="Kono N."/>
            <person name="Nakamura H."/>
            <person name="Mori M."/>
            <person name="Yoshida Y."/>
            <person name="Ohtoshi R."/>
            <person name="Malay A.D."/>
            <person name="Moran D.A.P."/>
            <person name="Tomita M."/>
            <person name="Numata K."/>
            <person name="Arakawa K."/>
        </authorList>
    </citation>
    <scope>NUCLEOTIDE SEQUENCE</scope>
</reference>
<comment type="caution">
    <text evidence="2">The sequence shown here is derived from an EMBL/GenBank/DDBJ whole genome shotgun (WGS) entry which is preliminary data.</text>
</comment>
<proteinExistence type="predicted"/>
<keyword evidence="1" id="KW-1133">Transmembrane helix</keyword>
<dbReference type="AlphaFoldDB" id="A0A8X6HN75"/>
<evidence type="ECO:0000313" key="3">
    <source>
        <dbReference type="Proteomes" id="UP000887116"/>
    </source>
</evidence>
<dbReference type="Proteomes" id="UP000887116">
    <property type="component" value="Unassembled WGS sequence"/>
</dbReference>
<sequence>MVLRKRKVQKLKEVKPDKTANLANAVTRCHPYTRGFHRNNSALSQQESFTSWPILQNVSFFELFDKLTMLYYGCACYGTILHLHFFAGLSFRYETQFLILHSNRTTSPITLNRVMITF</sequence>
<gene>
    <name evidence="2" type="ORF">TNCT_473381</name>
</gene>
<evidence type="ECO:0000313" key="2">
    <source>
        <dbReference type="EMBL" id="GFR26834.1"/>
    </source>
</evidence>
<keyword evidence="1" id="KW-0472">Membrane</keyword>
<dbReference type="EMBL" id="BMAO01008844">
    <property type="protein sequence ID" value="GFR26834.1"/>
    <property type="molecule type" value="Genomic_DNA"/>
</dbReference>
<keyword evidence="3" id="KW-1185">Reference proteome</keyword>
<keyword evidence="1" id="KW-0812">Transmembrane</keyword>
<protein>
    <submittedName>
        <fullName evidence="2">Uncharacterized protein</fullName>
    </submittedName>
</protein>
<organism evidence="2 3">
    <name type="scientific">Trichonephila clavata</name>
    <name type="common">Joro spider</name>
    <name type="synonym">Nephila clavata</name>
    <dbReference type="NCBI Taxonomy" id="2740835"/>
    <lineage>
        <taxon>Eukaryota</taxon>
        <taxon>Metazoa</taxon>
        <taxon>Ecdysozoa</taxon>
        <taxon>Arthropoda</taxon>
        <taxon>Chelicerata</taxon>
        <taxon>Arachnida</taxon>
        <taxon>Araneae</taxon>
        <taxon>Araneomorphae</taxon>
        <taxon>Entelegynae</taxon>
        <taxon>Araneoidea</taxon>
        <taxon>Nephilidae</taxon>
        <taxon>Trichonephila</taxon>
    </lineage>
</organism>